<evidence type="ECO:0000256" key="1">
    <source>
        <dbReference type="SAM" id="Phobius"/>
    </source>
</evidence>
<reference evidence="3" key="1">
    <citation type="journal article" date="2019" name="Int. J. Syst. Evol. Microbiol.">
        <title>The Global Catalogue of Microorganisms (GCM) 10K type strain sequencing project: providing services to taxonomists for standard genome sequencing and annotation.</title>
        <authorList>
            <consortium name="The Broad Institute Genomics Platform"/>
            <consortium name="The Broad Institute Genome Sequencing Center for Infectious Disease"/>
            <person name="Wu L."/>
            <person name="Ma J."/>
        </authorList>
    </citation>
    <scope>NUCLEOTIDE SEQUENCE [LARGE SCALE GENOMIC DNA]</scope>
    <source>
        <strain evidence="3">CGMCC 4.7426</strain>
    </source>
</reference>
<keyword evidence="1" id="KW-0812">Transmembrane</keyword>
<name>A0ABV9DKD5_9BACI</name>
<proteinExistence type="predicted"/>
<evidence type="ECO:0000313" key="3">
    <source>
        <dbReference type="Proteomes" id="UP001595989"/>
    </source>
</evidence>
<comment type="caution">
    <text evidence="2">The sequence shown here is derived from an EMBL/GenBank/DDBJ whole genome shotgun (WGS) entry which is preliminary data.</text>
</comment>
<evidence type="ECO:0000313" key="2">
    <source>
        <dbReference type="EMBL" id="MFC4559270.1"/>
    </source>
</evidence>
<sequence length="67" mass="7857">MIKMISWMTLAVCTQLLAMVMWGHYVKLNSGYSNTVIGSIHPFLWLILFMEIILFIFLIGIHKRDKK</sequence>
<dbReference type="Proteomes" id="UP001595989">
    <property type="component" value="Unassembled WGS sequence"/>
</dbReference>
<protein>
    <recommendedName>
        <fullName evidence="4">DUF3923 family protein</fullName>
    </recommendedName>
</protein>
<gene>
    <name evidence="2" type="ORF">ACFO3D_13810</name>
</gene>
<keyword evidence="3" id="KW-1185">Reference proteome</keyword>
<dbReference type="EMBL" id="JBHSFU010000007">
    <property type="protein sequence ID" value="MFC4559270.1"/>
    <property type="molecule type" value="Genomic_DNA"/>
</dbReference>
<dbReference type="RefSeq" id="WP_390297069.1">
    <property type="nucleotide sequence ID" value="NZ_JBHSFU010000007.1"/>
</dbReference>
<keyword evidence="1" id="KW-1133">Transmembrane helix</keyword>
<evidence type="ECO:0008006" key="4">
    <source>
        <dbReference type="Google" id="ProtNLM"/>
    </source>
</evidence>
<feature type="transmembrane region" description="Helical" evidence="1">
    <location>
        <begin position="42"/>
        <end position="61"/>
    </location>
</feature>
<organism evidence="2 3">
    <name type="scientific">Virgibacillus kekensis</name>
    <dbReference type="NCBI Taxonomy" id="202261"/>
    <lineage>
        <taxon>Bacteria</taxon>
        <taxon>Bacillati</taxon>
        <taxon>Bacillota</taxon>
        <taxon>Bacilli</taxon>
        <taxon>Bacillales</taxon>
        <taxon>Bacillaceae</taxon>
        <taxon>Virgibacillus</taxon>
    </lineage>
</organism>
<accession>A0ABV9DKD5</accession>
<keyword evidence="1" id="KW-0472">Membrane</keyword>